<dbReference type="AlphaFoldDB" id="A0A9P6FTX1"/>
<dbReference type="Proteomes" id="UP000780801">
    <property type="component" value="Unassembled WGS sequence"/>
</dbReference>
<gene>
    <name evidence="1" type="ORF">BGW38_001966</name>
</gene>
<proteinExistence type="predicted"/>
<accession>A0A9P6FTX1</accession>
<evidence type="ECO:0000313" key="1">
    <source>
        <dbReference type="EMBL" id="KAF9581131.1"/>
    </source>
</evidence>
<dbReference type="EMBL" id="JAABOA010001651">
    <property type="protein sequence ID" value="KAF9581131.1"/>
    <property type="molecule type" value="Genomic_DNA"/>
</dbReference>
<evidence type="ECO:0000313" key="2">
    <source>
        <dbReference type="Proteomes" id="UP000780801"/>
    </source>
</evidence>
<sequence length="99" mass="11007">MSQKIPSSIAAAFQPEDIPVSRDSDFFDLCNTQERYRPVGQGMWTKFLVYKAEALSSLSLSTRQLLLLEVVSRNDYDGNLPSLGIVTNHKSVVSVADQD</sequence>
<name>A0A9P6FTX1_9FUNG</name>
<feature type="non-terminal residue" evidence="1">
    <location>
        <position position="99"/>
    </location>
</feature>
<organism evidence="1 2">
    <name type="scientific">Lunasporangiospora selenospora</name>
    <dbReference type="NCBI Taxonomy" id="979761"/>
    <lineage>
        <taxon>Eukaryota</taxon>
        <taxon>Fungi</taxon>
        <taxon>Fungi incertae sedis</taxon>
        <taxon>Mucoromycota</taxon>
        <taxon>Mortierellomycotina</taxon>
        <taxon>Mortierellomycetes</taxon>
        <taxon>Mortierellales</taxon>
        <taxon>Mortierellaceae</taxon>
        <taxon>Lunasporangiospora</taxon>
    </lineage>
</organism>
<reference evidence="1" key="1">
    <citation type="journal article" date="2020" name="Fungal Divers.">
        <title>Resolving the Mortierellaceae phylogeny through synthesis of multi-gene phylogenetics and phylogenomics.</title>
        <authorList>
            <person name="Vandepol N."/>
            <person name="Liber J."/>
            <person name="Desiro A."/>
            <person name="Na H."/>
            <person name="Kennedy M."/>
            <person name="Barry K."/>
            <person name="Grigoriev I.V."/>
            <person name="Miller A.N."/>
            <person name="O'Donnell K."/>
            <person name="Stajich J.E."/>
            <person name="Bonito G."/>
        </authorList>
    </citation>
    <scope>NUCLEOTIDE SEQUENCE</scope>
    <source>
        <strain evidence="1">KOD1015</strain>
    </source>
</reference>
<protein>
    <submittedName>
        <fullName evidence="1">Uncharacterized protein</fullName>
    </submittedName>
</protein>
<keyword evidence="2" id="KW-1185">Reference proteome</keyword>
<comment type="caution">
    <text evidence="1">The sequence shown here is derived from an EMBL/GenBank/DDBJ whole genome shotgun (WGS) entry which is preliminary data.</text>
</comment>